<keyword evidence="3" id="KW-1185">Reference proteome</keyword>
<protein>
    <submittedName>
        <fullName evidence="2">Uncharacterized protein</fullName>
    </submittedName>
</protein>
<feature type="region of interest" description="Disordered" evidence="1">
    <location>
        <begin position="250"/>
        <end position="292"/>
    </location>
</feature>
<accession>A0A231GSQ5</accession>
<gene>
    <name evidence="2" type="ORF">B7C42_08278</name>
</gene>
<feature type="compositionally biased region" description="Low complexity" evidence="1">
    <location>
        <begin position="24"/>
        <end position="35"/>
    </location>
</feature>
<feature type="region of interest" description="Disordered" evidence="1">
    <location>
        <begin position="319"/>
        <end position="344"/>
    </location>
</feature>
<dbReference type="Proteomes" id="UP000215506">
    <property type="component" value="Unassembled WGS sequence"/>
</dbReference>
<dbReference type="EMBL" id="NGAF01000101">
    <property type="protein sequence ID" value="OXR39654.1"/>
    <property type="molecule type" value="Genomic_DNA"/>
</dbReference>
<evidence type="ECO:0000313" key="3">
    <source>
        <dbReference type="Proteomes" id="UP000215506"/>
    </source>
</evidence>
<feature type="region of interest" description="Disordered" evidence="1">
    <location>
        <begin position="24"/>
        <end position="53"/>
    </location>
</feature>
<proteinExistence type="predicted"/>
<evidence type="ECO:0000313" key="2">
    <source>
        <dbReference type="EMBL" id="OXR39654.1"/>
    </source>
</evidence>
<organism evidence="2 3">
    <name type="scientific">Nocardia cerradoensis</name>
    <dbReference type="NCBI Taxonomy" id="85688"/>
    <lineage>
        <taxon>Bacteria</taxon>
        <taxon>Bacillati</taxon>
        <taxon>Actinomycetota</taxon>
        <taxon>Actinomycetes</taxon>
        <taxon>Mycobacteriales</taxon>
        <taxon>Nocardiaceae</taxon>
        <taxon>Nocardia</taxon>
    </lineage>
</organism>
<feature type="compositionally biased region" description="Basic residues" evidence="1">
    <location>
        <begin position="466"/>
        <end position="476"/>
    </location>
</feature>
<reference evidence="2 3" key="1">
    <citation type="submission" date="2017-07" db="EMBL/GenBank/DDBJ databases">
        <title>First draft Genome Sequence of Nocardia cerradoensis isolated from human infection.</title>
        <authorList>
            <person name="Carrasco G."/>
        </authorList>
    </citation>
    <scope>NUCLEOTIDE SEQUENCE [LARGE SCALE GENOMIC DNA]</scope>
    <source>
        <strain evidence="2 3">CNM20130759</strain>
    </source>
</reference>
<comment type="caution">
    <text evidence="2">The sequence shown here is derived from an EMBL/GenBank/DDBJ whole genome shotgun (WGS) entry which is preliminary data.</text>
</comment>
<name>A0A231GSQ5_9NOCA</name>
<dbReference type="AlphaFoldDB" id="A0A231GSQ5"/>
<sequence>MLRAHLEAVVFDGAQAEVMELPLPAGAGAPAPGRGPRSHRSDLVDSQTPQRQTQRQIQVLGHIRARLHHRAHLLPRIPAQRHVRSVHVPHRPTELPRPQQQLLAEPQEKPDRRIVIRAQPGHRGGVGVGAEVVADGGGPVVVDEGVGIGAGDEFATRLVESGIARRGDAAHQLMNQLHLRMRAGEFVDNGCGVVDTAVVDHDHLVDRILGDQPRQGSLDDASFVESRNYHRQDHQTSPATREWMNRSRGRALASGNHKPQPCAALDFPKHRRPARSHGDPNPSCRGLDGTEYSQRGHRFPHPIPRGYGRSHQQCCGRSEFAGRSSWPTAPMNRRHVGSSGYRRSAGGRADLAAFERATQFRDGADAVSGTLDDVADQLGESSSDRLLHRIRQSHEYRVGRRGGDLLLLKNGREMSVKILCANCNSRWIEPIEKAAAPILESTMRGERFPPARDLFRQAHWSTVVGRPRRRPTRTRGRGLTTWATQSTTNA</sequence>
<feature type="compositionally biased region" description="Polar residues" evidence="1">
    <location>
        <begin position="481"/>
        <end position="490"/>
    </location>
</feature>
<feature type="region of interest" description="Disordered" evidence="1">
    <location>
        <begin position="465"/>
        <end position="490"/>
    </location>
</feature>
<evidence type="ECO:0000256" key="1">
    <source>
        <dbReference type="SAM" id="MobiDB-lite"/>
    </source>
</evidence>